<evidence type="ECO:0008006" key="5">
    <source>
        <dbReference type="Google" id="ProtNLM"/>
    </source>
</evidence>
<dbReference type="GO" id="GO:0006310">
    <property type="term" value="P:DNA recombination"/>
    <property type="evidence" value="ECO:0007669"/>
    <property type="project" value="UniProtKB-KW"/>
</dbReference>
<reference evidence="3 4" key="1">
    <citation type="submission" date="2020-06" db="EMBL/GenBank/DDBJ databases">
        <title>Genome mining for natural products.</title>
        <authorList>
            <person name="Zhang B."/>
            <person name="Shi J."/>
            <person name="Ge H."/>
        </authorList>
    </citation>
    <scope>NUCLEOTIDE SEQUENCE [LARGE SCALE GENOMIC DNA]</scope>
    <source>
        <strain evidence="3 4">NA06532</strain>
    </source>
</reference>
<keyword evidence="1" id="KW-0233">DNA recombination</keyword>
<dbReference type="RefSeq" id="WP_176145285.1">
    <property type="nucleotide sequence ID" value="NZ_CP054926.1"/>
</dbReference>
<dbReference type="EMBL" id="CP054926">
    <property type="protein sequence ID" value="QKW47138.1"/>
    <property type="molecule type" value="Genomic_DNA"/>
</dbReference>
<dbReference type="AlphaFoldDB" id="A0A7H8MZI0"/>
<feature type="compositionally biased region" description="Basic and acidic residues" evidence="2">
    <location>
        <begin position="121"/>
        <end position="133"/>
    </location>
</feature>
<dbReference type="InterPro" id="IPR011010">
    <property type="entry name" value="DNA_brk_join_enz"/>
</dbReference>
<evidence type="ECO:0000313" key="3">
    <source>
        <dbReference type="EMBL" id="QKW47138.1"/>
    </source>
</evidence>
<dbReference type="InterPro" id="IPR013762">
    <property type="entry name" value="Integrase-like_cat_sf"/>
</dbReference>
<protein>
    <recommendedName>
        <fullName evidence="5">Tyr recombinase domain-containing protein</fullName>
    </recommendedName>
</protein>
<accession>A0A7H8MZI0</accession>
<dbReference type="Gene3D" id="1.10.443.10">
    <property type="entry name" value="Intergrase catalytic core"/>
    <property type="match status" value="1"/>
</dbReference>
<dbReference type="SUPFAM" id="SSF56349">
    <property type="entry name" value="DNA breaking-rejoining enzymes"/>
    <property type="match status" value="1"/>
</dbReference>
<proteinExistence type="predicted"/>
<name>A0A7H8MZI0_STRMI</name>
<evidence type="ECO:0000256" key="2">
    <source>
        <dbReference type="SAM" id="MobiDB-lite"/>
    </source>
</evidence>
<dbReference type="Proteomes" id="UP000509345">
    <property type="component" value="Chromosome"/>
</dbReference>
<dbReference type="GeneID" id="87636281"/>
<feature type="region of interest" description="Disordered" evidence="2">
    <location>
        <begin position="94"/>
        <end position="144"/>
    </location>
</feature>
<feature type="compositionally biased region" description="Basic residues" evidence="2">
    <location>
        <begin position="134"/>
        <end position="144"/>
    </location>
</feature>
<organism evidence="3 4">
    <name type="scientific">Streptomyces microflavus</name>
    <name type="common">Streptomyces lipmanii</name>
    <dbReference type="NCBI Taxonomy" id="1919"/>
    <lineage>
        <taxon>Bacteria</taxon>
        <taxon>Bacillati</taxon>
        <taxon>Actinomycetota</taxon>
        <taxon>Actinomycetes</taxon>
        <taxon>Kitasatosporales</taxon>
        <taxon>Streptomycetaceae</taxon>
        <taxon>Streptomyces</taxon>
    </lineage>
</organism>
<dbReference type="GO" id="GO:0015074">
    <property type="term" value="P:DNA integration"/>
    <property type="evidence" value="ECO:0007669"/>
    <property type="project" value="InterPro"/>
</dbReference>
<dbReference type="GO" id="GO:0003677">
    <property type="term" value="F:DNA binding"/>
    <property type="evidence" value="ECO:0007669"/>
    <property type="project" value="InterPro"/>
</dbReference>
<evidence type="ECO:0000256" key="1">
    <source>
        <dbReference type="ARBA" id="ARBA00023172"/>
    </source>
</evidence>
<evidence type="ECO:0000313" key="4">
    <source>
        <dbReference type="Proteomes" id="UP000509345"/>
    </source>
</evidence>
<sequence>MPAAWIAVLHELGADGPNDPLFRALTVKGGLRSYPAKRERGKKMRPGSLNERLQHLAEQAGVPYIDNKKVISHSWRAGANTDMARGVSLTERNMFGRWSPGSTTADTVCDRPPRHRRGRPARQDPPVRRDRPSRGGRRARRAAY</sequence>
<gene>
    <name evidence="3" type="ORF">HUT09_33905</name>
</gene>